<dbReference type="SUPFAM" id="SSF56935">
    <property type="entry name" value="Porins"/>
    <property type="match status" value="1"/>
</dbReference>
<gene>
    <name evidence="3" type="ORF">RM540_13830</name>
</gene>
<evidence type="ECO:0000313" key="4">
    <source>
        <dbReference type="Proteomes" id="UP001267426"/>
    </source>
</evidence>
<reference evidence="3 4" key="1">
    <citation type="submission" date="2023-09" db="EMBL/GenBank/DDBJ databases">
        <authorList>
            <person name="Rey-Velasco X."/>
        </authorList>
    </citation>
    <scope>NUCLEOTIDE SEQUENCE [LARGE SCALE GENOMIC DNA]</scope>
    <source>
        <strain evidence="3 4">F394</strain>
    </source>
</reference>
<feature type="chain" id="PRO_5045056663" evidence="1">
    <location>
        <begin position="20"/>
        <end position="245"/>
    </location>
</feature>
<dbReference type="EMBL" id="JAVRHT010000039">
    <property type="protein sequence ID" value="MDT0632834.1"/>
    <property type="molecule type" value="Genomic_DNA"/>
</dbReference>
<proteinExistence type="predicted"/>
<protein>
    <submittedName>
        <fullName evidence="3">TonB-dependent receptor plug domain-containing protein</fullName>
    </submittedName>
</protein>
<sequence length="245" mass="26485">MRIALVAALSILCGGGVQAQGGDREHGRLVVFVRDAETRMPFEGARVDVLGTVAATGKAGRILFSGLEGLAQVRVSATGRAEVDTTVAVGADSITRVDVYLSLSTTQIEGVLVESESLNDVMLRRRGFFDRRELRSGKFITRNELDARGATQFIDVFSGVSGVRIAQRGGATVLVSDRRRDCPMAVFIDGVEAAFLSEQIDNVPFDPIAAVEIYRGPADMPQQYAYTKQNRTCGAVLVWTQIDVE</sequence>
<dbReference type="RefSeq" id="WP_311665122.1">
    <property type="nucleotide sequence ID" value="NZ_JAVRHT010000039.1"/>
</dbReference>
<dbReference type="Gene3D" id="2.170.130.10">
    <property type="entry name" value="TonB-dependent receptor, plug domain"/>
    <property type="match status" value="1"/>
</dbReference>
<dbReference type="InterPro" id="IPR012910">
    <property type="entry name" value="Plug_dom"/>
</dbReference>
<dbReference type="Pfam" id="PF07715">
    <property type="entry name" value="Plug"/>
    <property type="match status" value="1"/>
</dbReference>
<comment type="caution">
    <text evidence="3">The sequence shown here is derived from an EMBL/GenBank/DDBJ whole genome shotgun (WGS) entry which is preliminary data.</text>
</comment>
<name>A0ABU3BU59_9BACT</name>
<dbReference type="InterPro" id="IPR008969">
    <property type="entry name" value="CarboxyPept-like_regulatory"/>
</dbReference>
<dbReference type="SUPFAM" id="SSF49464">
    <property type="entry name" value="Carboxypeptidase regulatory domain-like"/>
    <property type="match status" value="1"/>
</dbReference>
<feature type="signal peptide" evidence="1">
    <location>
        <begin position="1"/>
        <end position="19"/>
    </location>
</feature>
<evidence type="ECO:0000256" key="1">
    <source>
        <dbReference type="SAM" id="SignalP"/>
    </source>
</evidence>
<dbReference type="Gene3D" id="2.60.40.1120">
    <property type="entry name" value="Carboxypeptidase-like, regulatory domain"/>
    <property type="match status" value="1"/>
</dbReference>
<evidence type="ECO:0000313" key="3">
    <source>
        <dbReference type="EMBL" id="MDT0632834.1"/>
    </source>
</evidence>
<dbReference type="InterPro" id="IPR037066">
    <property type="entry name" value="Plug_dom_sf"/>
</dbReference>
<feature type="domain" description="TonB-dependent receptor plug" evidence="2">
    <location>
        <begin position="140"/>
        <end position="219"/>
    </location>
</feature>
<keyword evidence="1" id="KW-0732">Signal</keyword>
<organism evidence="3 4">
    <name type="scientific">Rubrivirga litoralis</name>
    <dbReference type="NCBI Taxonomy" id="3075598"/>
    <lineage>
        <taxon>Bacteria</taxon>
        <taxon>Pseudomonadati</taxon>
        <taxon>Rhodothermota</taxon>
        <taxon>Rhodothermia</taxon>
        <taxon>Rhodothermales</taxon>
        <taxon>Rubricoccaceae</taxon>
        <taxon>Rubrivirga</taxon>
    </lineage>
</organism>
<accession>A0ABU3BU59</accession>
<keyword evidence="4" id="KW-1185">Reference proteome</keyword>
<keyword evidence="3" id="KW-0675">Receptor</keyword>
<dbReference type="Proteomes" id="UP001267426">
    <property type="component" value="Unassembled WGS sequence"/>
</dbReference>
<evidence type="ECO:0000259" key="2">
    <source>
        <dbReference type="Pfam" id="PF07715"/>
    </source>
</evidence>